<dbReference type="InterPro" id="IPR053138">
    <property type="entry name" value="N-alpha-Ac-DABA_deacetylase"/>
</dbReference>
<evidence type="ECO:0000313" key="7">
    <source>
        <dbReference type="Proteomes" id="UP000184603"/>
    </source>
</evidence>
<reference evidence="6 7" key="1">
    <citation type="submission" date="2016-12" db="EMBL/GenBank/DDBJ databases">
        <authorList>
            <person name="Song W.-J."/>
            <person name="Kurnit D.M."/>
        </authorList>
    </citation>
    <scope>NUCLEOTIDE SEQUENCE [LARGE SCALE GENOMIC DNA]</scope>
    <source>
        <strain evidence="6 7">DSM 18488</strain>
    </source>
</reference>
<dbReference type="Proteomes" id="UP000184603">
    <property type="component" value="Unassembled WGS sequence"/>
</dbReference>
<dbReference type="InterPro" id="IPR055438">
    <property type="entry name" value="AstE_AspA_cat"/>
</dbReference>
<evidence type="ECO:0000256" key="2">
    <source>
        <dbReference type="ARBA" id="ARBA00022723"/>
    </source>
</evidence>
<dbReference type="PANTHER" id="PTHR37326:SF1">
    <property type="entry name" value="BLL3975 PROTEIN"/>
    <property type="match status" value="1"/>
</dbReference>
<keyword evidence="7" id="KW-1185">Reference proteome</keyword>
<dbReference type="SUPFAM" id="SSF53187">
    <property type="entry name" value="Zn-dependent exopeptidases"/>
    <property type="match status" value="1"/>
</dbReference>
<evidence type="ECO:0000259" key="5">
    <source>
        <dbReference type="Pfam" id="PF24827"/>
    </source>
</evidence>
<proteinExistence type="predicted"/>
<comment type="cofactor">
    <cofactor evidence="1">
        <name>Zn(2+)</name>
        <dbReference type="ChEBI" id="CHEBI:29105"/>
    </cofactor>
</comment>
<dbReference type="CDD" id="cd06250">
    <property type="entry name" value="M14_PaAOTO_like"/>
    <property type="match status" value="1"/>
</dbReference>
<protein>
    <recommendedName>
        <fullName evidence="5">Succinylglutamate desuccinylase/Aspartoacylase catalytic domain-containing protein</fullName>
    </recommendedName>
</protein>
<dbReference type="EMBL" id="FRFE01000018">
    <property type="protein sequence ID" value="SHO50323.1"/>
    <property type="molecule type" value="Genomic_DNA"/>
</dbReference>
<gene>
    <name evidence="6" type="ORF">SAMN02745220_03355</name>
</gene>
<dbReference type="Gene3D" id="3.40.630.10">
    <property type="entry name" value="Zn peptidases"/>
    <property type="match status" value="1"/>
</dbReference>
<accession>A0A1M7YCJ0</accession>
<feature type="domain" description="Succinylglutamate desuccinylase/Aspartoacylase catalytic" evidence="5">
    <location>
        <begin position="30"/>
        <end position="202"/>
    </location>
</feature>
<dbReference type="OrthoDB" id="9782876at2"/>
<dbReference type="GO" id="GO:0016788">
    <property type="term" value="F:hydrolase activity, acting on ester bonds"/>
    <property type="evidence" value="ECO:0007669"/>
    <property type="project" value="InterPro"/>
</dbReference>
<keyword evidence="4" id="KW-0862">Zinc</keyword>
<evidence type="ECO:0000256" key="3">
    <source>
        <dbReference type="ARBA" id="ARBA00022801"/>
    </source>
</evidence>
<organism evidence="6 7">
    <name type="scientific">Desulfopila aestuarii DSM 18488</name>
    <dbReference type="NCBI Taxonomy" id="1121416"/>
    <lineage>
        <taxon>Bacteria</taxon>
        <taxon>Pseudomonadati</taxon>
        <taxon>Thermodesulfobacteriota</taxon>
        <taxon>Desulfobulbia</taxon>
        <taxon>Desulfobulbales</taxon>
        <taxon>Desulfocapsaceae</taxon>
        <taxon>Desulfopila</taxon>
    </lineage>
</organism>
<dbReference type="RefSeq" id="WP_073614823.1">
    <property type="nucleotide sequence ID" value="NZ_FRFE01000018.1"/>
</dbReference>
<keyword evidence="3" id="KW-0378">Hydrolase</keyword>
<evidence type="ECO:0000313" key="6">
    <source>
        <dbReference type="EMBL" id="SHO50323.1"/>
    </source>
</evidence>
<dbReference type="STRING" id="1121416.SAMN02745220_03355"/>
<keyword evidence="2" id="KW-0479">Metal-binding</keyword>
<evidence type="ECO:0000256" key="1">
    <source>
        <dbReference type="ARBA" id="ARBA00001947"/>
    </source>
</evidence>
<name>A0A1M7YCJ0_9BACT</name>
<dbReference type="PANTHER" id="PTHR37326">
    <property type="entry name" value="BLL3975 PROTEIN"/>
    <property type="match status" value="1"/>
</dbReference>
<dbReference type="GO" id="GO:0046872">
    <property type="term" value="F:metal ion binding"/>
    <property type="evidence" value="ECO:0007669"/>
    <property type="project" value="UniProtKB-KW"/>
</dbReference>
<dbReference type="Pfam" id="PF24827">
    <property type="entry name" value="AstE_AspA_cat"/>
    <property type="match status" value="1"/>
</dbReference>
<evidence type="ECO:0000256" key="4">
    <source>
        <dbReference type="ARBA" id="ARBA00022833"/>
    </source>
</evidence>
<dbReference type="AlphaFoldDB" id="A0A1M7YCJ0"/>
<sequence length="377" mass="40939">MKRIEHLLPSASIGTQRTLVSIHFGKPDCGRKVYIQAGLHADEAPGYLVATRLVELLTVAEQEGRICGEIIVVPVANPIGLDQWTIDSVQGRFDRVDNVNFNRNHLEVAEQAAEKLQGRLGNDPDANTHLIRQVVGEVLSEMRPLGETAFLKHLLFSMSHDADIVLDLHCDFQAVMHVYTGTALWPEAHDLSAQMGAYATLLAAESGGCPFDEANSQIWWLLAEKFPDHPILPACLAATVELRGNSDTLPAQTQQDTANLYTFLQRRGYLAGEAGPVPELLHDATPLEGVDYIKAEAAGILSYLKEPGEIVDEGEVIAKLTDPMAKPGQVAITEISCKTKGVLFARSCDRFARPGKIVAKVAGTKPLAGKGKQLLTI</sequence>